<dbReference type="Gene3D" id="2.30.110.10">
    <property type="entry name" value="Electron Transport, Fmn-binding Protein, Chain A"/>
    <property type="match status" value="1"/>
</dbReference>
<keyword evidence="2" id="KW-0285">Flavoprotein</keyword>
<evidence type="ECO:0000256" key="3">
    <source>
        <dbReference type="ARBA" id="ARBA00038054"/>
    </source>
</evidence>
<dbReference type="EMBL" id="LAZR01000026">
    <property type="protein sequence ID" value="KKO03493.1"/>
    <property type="molecule type" value="Genomic_DNA"/>
</dbReference>
<comment type="caution">
    <text evidence="5">The sequence shown here is derived from an EMBL/GenBank/DDBJ whole genome shotgun (WGS) entry which is preliminary data.</text>
</comment>
<name>A0A0F9VU84_9ZZZZ</name>
<comment type="cofactor">
    <cofactor evidence="1">
        <name>FMN</name>
        <dbReference type="ChEBI" id="CHEBI:58210"/>
    </cofactor>
</comment>
<accession>A0A0F9VU84</accession>
<dbReference type="InterPro" id="IPR002563">
    <property type="entry name" value="Flavin_Rdtase-like_dom"/>
</dbReference>
<sequence length="178" mass="19140">MNRMSMEMFDHYAAVARRLGSDGLLLGGYAPDGNANIMTIGWGQLGIIWGMPIWTVLVRPSRYTYDCIEHSGAFSVNVPTVEMAGACGVCGTLSGRDIDKFAETGLTAAKAGSVNAPIVAECPIVYECQVVHHNDVIPKHLVQSIVDDYYPEGDFHRVYFGKVIAAEASDDAAKLLGG</sequence>
<protein>
    <recommendedName>
        <fullName evidence="4">Flavin reductase like domain-containing protein</fullName>
    </recommendedName>
</protein>
<reference evidence="5" key="1">
    <citation type="journal article" date="2015" name="Nature">
        <title>Complex archaea that bridge the gap between prokaryotes and eukaryotes.</title>
        <authorList>
            <person name="Spang A."/>
            <person name="Saw J.H."/>
            <person name="Jorgensen S.L."/>
            <person name="Zaremba-Niedzwiedzka K."/>
            <person name="Martijn J."/>
            <person name="Lind A.E."/>
            <person name="van Eijk R."/>
            <person name="Schleper C."/>
            <person name="Guy L."/>
            <person name="Ettema T.J."/>
        </authorList>
    </citation>
    <scope>NUCLEOTIDE SEQUENCE</scope>
</reference>
<dbReference type="Pfam" id="PF01613">
    <property type="entry name" value="Flavin_Reduct"/>
    <property type="match status" value="1"/>
</dbReference>
<dbReference type="InterPro" id="IPR012349">
    <property type="entry name" value="Split_barrel_FMN-bd"/>
</dbReference>
<evidence type="ECO:0000313" key="5">
    <source>
        <dbReference type="EMBL" id="KKO03493.1"/>
    </source>
</evidence>
<comment type="similarity">
    <text evidence="3">Belongs to the flavoredoxin family.</text>
</comment>
<dbReference type="PANTHER" id="PTHR43567">
    <property type="entry name" value="FLAVOREDOXIN-RELATED-RELATED"/>
    <property type="match status" value="1"/>
</dbReference>
<dbReference type="PANTHER" id="PTHR43567:SF1">
    <property type="entry name" value="FLAVOREDOXIN"/>
    <property type="match status" value="1"/>
</dbReference>
<dbReference type="GO" id="GO:0010181">
    <property type="term" value="F:FMN binding"/>
    <property type="evidence" value="ECO:0007669"/>
    <property type="project" value="InterPro"/>
</dbReference>
<evidence type="ECO:0000256" key="1">
    <source>
        <dbReference type="ARBA" id="ARBA00001917"/>
    </source>
</evidence>
<dbReference type="SUPFAM" id="SSF50475">
    <property type="entry name" value="FMN-binding split barrel"/>
    <property type="match status" value="1"/>
</dbReference>
<evidence type="ECO:0000259" key="4">
    <source>
        <dbReference type="Pfam" id="PF01613"/>
    </source>
</evidence>
<dbReference type="InterPro" id="IPR052174">
    <property type="entry name" value="Flavoredoxin"/>
</dbReference>
<organism evidence="5">
    <name type="scientific">marine sediment metagenome</name>
    <dbReference type="NCBI Taxonomy" id="412755"/>
    <lineage>
        <taxon>unclassified sequences</taxon>
        <taxon>metagenomes</taxon>
        <taxon>ecological metagenomes</taxon>
    </lineage>
</organism>
<dbReference type="AlphaFoldDB" id="A0A0F9VU84"/>
<proteinExistence type="inferred from homology"/>
<feature type="domain" description="Flavin reductase like" evidence="4">
    <location>
        <begin position="31"/>
        <end position="173"/>
    </location>
</feature>
<gene>
    <name evidence="5" type="ORF">LCGC14_0094170</name>
</gene>
<evidence type="ECO:0000256" key="2">
    <source>
        <dbReference type="ARBA" id="ARBA00022630"/>
    </source>
</evidence>